<dbReference type="PANTHER" id="PTHR43068">
    <property type="entry name" value="SLR1854 PROTEIN"/>
    <property type="match status" value="1"/>
</dbReference>
<dbReference type="PATRIC" id="fig|1379739.3.peg.2558"/>
<dbReference type="GO" id="GO:0043565">
    <property type="term" value="F:sequence-specific DNA binding"/>
    <property type="evidence" value="ECO:0007669"/>
    <property type="project" value="InterPro"/>
</dbReference>
<evidence type="ECO:0000259" key="4">
    <source>
        <dbReference type="PROSITE" id="PS01124"/>
    </source>
</evidence>
<dbReference type="SMART" id="SM00871">
    <property type="entry name" value="AraC_E_bind"/>
    <property type="match status" value="1"/>
</dbReference>
<dbReference type="SUPFAM" id="SSF46689">
    <property type="entry name" value="Homeodomain-like"/>
    <property type="match status" value="2"/>
</dbReference>
<dbReference type="EMBL" id="JXSU01000007">
    <property type="protein sequence ID" value="KIS24072.1"/>
    <property type="molecule type" value="Genomic_DNA"/>
</dbReference>
<evidence type="ECO:0000256" key="3">
    <source>
        <dbReference type="ARBA" id="ARBA00023163"/>
    </source>
</evidence>
<dbReference type="Proteomes" id="UP000032250">
    <property type="component" value="Unassembled WGS sequence"/>
</dbReference>
<dbReference type="SUPFAM" id="SSF55136">
    <property type="entry name" value="Probable bacterial effector-binding domain"/>
    <property type="match status" value="1"/>
</dbReference>
<dbReference type="HOGENOM" id="CLU_000445_81_1_9"/>
<dbReference type="RefSeq" id="WP_043032055.1">
    <property type="nucleotide sequence ID" value="NZ_JXSU01000007.1"/>
</dbReference>
<dbReference type="InterPro" id="IPR029441">
    <property type="entry name" value="Cass2"/>
</dbReference>
<keyword evidence="2" id="KW-0238">DNA-binding</keyword>
<sequence>MNYRKDIENCIDYIEEHIKEPLTLKEITQEIGYSSYHFCRVFSFLKGMPLMEYVRKRRLSLSTIDLLEGKKIIDVAFKWGFETPSSFARAFRKEFECSPSQYIKKMKSYYKSENNLILGKFMNDPYIVKKHGFKVAGYGIKTNVADSKYTKDVASFWSNYNGENLESKLYKILSPLKHGEVGLCIPCSDSGDITYLLGVIVEDFSKVTSDMITVEVPKAQYAVFTTNPVNTVDSKDQREFAKIIKESWKYIFDEWFKNNDYEYDEEKLDFEFYDERCHLRPDTVMDIYVPIKKLER</sequence>
<dbReference type="InterPro" id="IPR010499">
    <property type="entry name" value="AraC_E-bd"/>
</dbReference>
<gene>
    <name evidence="5" type="ORF">N495_10935</name>
</gene>
<feature type="domain" description="HTH araC/xylS-type" evidence="4">
    <location>
        <begin position="8"/>
        <end position="105"/>
    </location>
</feature>
<dbReference type="PROSITE" id="PS00041">
    <property type="entry name" value="HTH_ARAC_FAMILY_1"/>
    <property type="match status" value="1"/>
</dbReference>
<dbReference type="InterPro" id="IPR020449">
    <property type="entry name" value="Tscrpt_reg_AraC-type_HTH"/>
</dbReference>
<dbReference type="PROSITE" id="PS01124">
    <property type="entry name" value="HTH_ARAC_FAMILY_2"/>
    <property type="match status" value="1"/>
</dbReference>
<dbReference type="Gene3D" id="3.20.80.10">
    <property type="entry name" value="Regulatory factor, effector binding domain"/>
    <property type="match status" value="1"/>
</dbReference>
<name>A0A0D1BWA9_CLOBO</name>
<evidence type="ECO:0000256" key="2">
    <source>
        <dbReference type="ARBA" id="ARBA00023125"/>
    </source>
</evidence>
<accession>A0A0D1BWA9</accession>
<protein>
    <submittedName>
        <fullName evidence="5">AraC family transcriptional regulator</fullName>
    </submittedName>
</protein>
<dbReference type="AlphaFoldDB" id="A0A0D1BWA9"/>
<dbReference type="SMART" id="SM00342">
    <property type="entry name" value="HTH_ARAC"/>
    <property type="match status" value="1"/>
</dbReference>
<dbReference type="GO" id="GO:0003700">
    <property type="term" value="F:DNA-binding transcription factor activity"/>
    <property type="evidence" value="ECO:0007669"/>
    <property type="project" value="InterPro"/>
</dbReference>
<dbReference type="Gene3D" id="1.10.10.60">
    <property type="entry name" value="Homeodomain-like"/>
    <property type="match status" value="2"/>
</dbReference>
<comment type="caution">
    <text evidence="5">The sequence shown here is derived from an EMBL/GenBank/DDBJ whole genome shotgun (WGS) entry which is preliminary data.</text>
</comment>
<dbReference type="InterPro" id="IPR009057">
    <property type="entry name" value="Homeodomain-like_sf"/>
</dbReference>
<keyword evidence="3" id="KW-0804">Transcription</keyword>
<dbReference type="InterPro" id="IPR011256">
    <property type="entry name" value="Reg_factor_effector_dom_sf"/>
</dbReference>
<dbReference type="InterPro" id="IPR018060">
    <property type="entry name" value="HTH_AraC"/>
</dbReference>
<dbReference type="Pfam" id="PF12833">
    <property type="entry name" value="HTH_18"/>
    <property type="match status" value="1"/>
</dbReference>
<dbReference type="Pfam" id="PF14526">
    <property type="entry name" value="Cass2"/>
    <property type="match status" value="1"/>
</dbReference>
<keyword evidence="1" id="KW-0805">Transcription regulation</keyword>
<dbReference type="PANTHER" id="PTHR43068:SF1">
    <property type="entry name" value="SLR1854 PROTEIN"/>
    <property type="match status" value="1"/>
</dbReference>
<dbReference type="OrthoDB" id="45544at2"/>
<evidence type="ECO:0000313" key="6">
    <source>
        <dbReference type="Proteomes" id="UP000032250"/>
    </source>
</evidence>
<dbReference type="InterPro" id="IPR018062">
    <property type="entry name" value="HTH_AraC-typ_CS"/>
</dbReference>
<dbReference type="PRINTS" id="PR00032">
    <property type="entry name" value="HTHARAC"/>
</dbReference>
<reference evidence="5 6" key="1">
    <citation type="submission" date="2014-06" db="EMBL/GenBank/DDBJ databases">
        <title>Genome characterization of distinct group I Clostridium botulinum lineages.</title>
        <authorList>
            <person name="Giordani F."/>
            <person name="Anselmo A."/>
            <person name="Fillo S."/>
            <person name="Palozzi A.M."/>
            <person name="Fortunato A."/>
            <person name="Gentile B."/>
            <person name="Ciammaruconi A."/>
            <person name="Anniballi F."/>
            <person name="De Medici D."/>
            <person name="Lista F."/>
        </authorList>
    </citation>
    <scope>NUCLEOTIDE SEQUENCE [LARGE SCALE GENOMIC DNA]</scope>
    <source>
        <strain evidence="5 6">B2 450</strain>
    </source>
</reference>
<organism evidence="5 6">
    <name type="scientific">Clostridium botulinum B2 450</name>
    <dbReference type="NCBI Taxonomy" id="1379739"/>
    <lineage>
        <taxon>Bacteria</taxon>
        <taxon>Bacillati</taxon>
        <taxon>Bacillota</taxon>
        <taxon>Clostridia</taxon>
        <taxon>Eubacteriales</taxon>
        <taxon>Clostridiaceae</taxon>
        <taxon>Clostridium</taxon>
    </lineage>
</organism>
<evidence type="ECO:0000256" key="1">
    <source>
        <dbReference type="ARBA" id="ARBA00023015"/>
    </source>
</evidence>
<evidence type="ECO:0000313" key="5">
    <source>
        <dbReference type="EMBL" id="KIS24072.1"/>
    </source>
</evidence>
<proteinExistence type="predicted"/>